<evidence type="ECO:0000313" key="2">
    <source>
        <dbReference type="Proteomes" id="UP000478052"/>
    </source>
</evidence>
<evidence type="ECO:0000313" key="1">
    <source>
        <dbReference type="EMBL" id="KAF0767050.1"/>
    </source>
</evidence>
<organism evidence="1 2">
    <name type="scientific">Aphis craccivora</name>
    <name type="common">Cowpea aphid</name>
    <dbReference type="NCBI Taxonomy" id="307492"/>
    <lineage>
        <taxon>Eukaryota</taxon>
        <taxon>Metazoa</taxon>
        <taxon>Ecdysozoa</taxon>
        <taxon>Arthropoda</taxon>
        <taxon>Hexapoda</taxon>
        <taxon>Insecta</taxon>
        <taxon>Pterygota</taxon>
        <taxon>Neoptera</taxon>
        <taxon>Paraneoptera</taxon>
        <taxon>Hemiptera</taxon>
        <taxon>Sternorrhyncha</taxon>
        <taxon>Aphidomorpha</taxon>
        <taxon>Aphidoidea</taxon>
        <taxon>Aphididae</taxon>
        <taxon>Aphidini</taxon>
        <taxon>Aphis</taxon>
        <taxon>Aphis</taxon>
    </lineage>
</organism>
<accession>A0A6G0Z8Z2</accession>
<protein>
    <recommendedName>
        <fullName evidence="3">RNase H domain-containing protein</fullName>
    </recommendedName>
</protein>
<evidence type="ECO:0008006" key="3">
    <source>
        <dbReference type="Google" id="ProtNLM"/>
    </source>
</evidence>
<name>A0A6G0Z8Z2_APHCR</name>
<comment type="caution">
    <text evidence="1">The sequence shown here is derived from an EMBL/GenBank/DDBJ whole genome shotgun (WGS) entry which is preliminary data.</text>
</comment>
<dbReference type="OrthoDB" id="6621833at2759"/>
<sequence length="68" mass="7919">MNNSEPKPYTTCGLEVSIKHLLLECRQFNEERAKHNIPNSLSECLNNEPLNIRNTLQFVKDTNLYKTI</sequence>
<reference evidence="1 2" key="1">
    <citation type="submission" date="2019-08" db="EMBL/GenBank/DDBJ databases">
        <title>Whole genome of Aphis craccivora.</title>
        <authorList>
            <person name="Voronova N.V."/>
            <person name="Shulinski R.S."/>
            <person name="Bandarenka Y.V."/>
            <person name="Zhorov D.G."/>
            <person name="Warner D."/>
        </authorList>
    </citation>
    <scope>NUCLEOTIDE SEQUENCE [LARGE SCALE GENOMIC DNA]</scope>
    <source>
        <strain evidence="1">180601</strain>
        <tissue evidence="1">Whole Body</tissue>
    </source>
</reference>
<dbReference type="Proteomes" id="UP000478052">
    <property type="component" value="Unassembled WGS sequence"/>
</dbReference>
<proteinExistence type="predicted"/>
<dbReference type="AlphaFoldDB" id="A0A6G0Z8Z2"/>
<gene>
    <name evidence="1" type="ORF">FWK35_00001936</name>
</gene>
<dbReference type="EMBL" id="VUJU01001052">
    <property type="protein sequence ID" value="KAF0767050.1"/>
    <property type="molecule type" value="Genomic_DNA"/>
</dbReference>
<keyword evidence="2" id="KW-1185">Reference proteome</keyword>